<gene>
    <name evidence="1" type="ORF">O1611_g3296</name>
</gene>
<organism evidence="1 2">
    <name type="scientific">Lasiodiplodia mahajangana</name>
    <dbReference type="NCBI Taxonomy" id="1108764"/>
    <lineage>
        <taxon>Eukaryota</taxon>
        <taxon>Fungi</taxon>
        <taxon>Dikarya</taxon>
        <taxon>Ascomycota</taxon>
        <taxon>Pezizomycotina</taxon>
        <taxon>Dothideomycetes</taxon>
        <taxon>Dothideomycetes incertae sedis</taxon>
        <taxon>Botryosphaeriales</taxon>
        <taxon>Botryosphaeriaceae</taxon>
        <taxon>Lasiodiplodia</taxon>
    </lineage>
</organism>
<reference evidence="1" key="1">
    <citation type="submission" date="2022-12" db="EMBL/GenBank/DDBJ databases">
        <title>Genome Sequence of Lasiodiplodia mahajangana.</title>
        <authorList>
            <person name="Buettner E."/>
        </authorList>
    </citation>
    <scope>NUCLEOTIDE SEQUENCE</scope>
    <source>
        <strain evidence="1">VT137</strain>
    </source>
</reference>
<dbReference type="Proteomes" id="UP001153332">
    <property type="component" value="Unassembled WGS sequence"/>
</dbReference>
<keyword evidence="2" id="KW-1185">Reference proteome</keyword>
<comment type="caution">
    <text evidence="1">The sequence shown here is derived from an EMBL/GenBank/DDBJ whole genome shotgun (WGS) entry which is preliminary data.</text>
</comment>
<protein>
    <submittedName>
        <fullName evidence="1">Uncharacterized protein</fullName>
    </submittedName>
</protein>
<name>A0ACC2JSE6_9PEZI</name>
<accession>A0ACC2JSE6</accession>
<sequence>MEWGHQHLVSSWPRQPVPPSPETGNTKPSKRGRCRRYVPRKIPRHPVTRSSVPGRAIPHGSTTMADANAARDGDNIRQAAGDAAPQDNSQTPEQDGDHEKNRLGRRSTMKGKFKDQKEKLKTKANPPGGFDPTPFRDAPPGYTVKFTFHRAENLPTADISTGASDPFLTATLSTALPKRHKEDADLCYRTRTIRRCLEPQWDEEWIVANVPSTGFRLKCRLYDEDWPDHNDRLGNVTIYVSGINESWRGFSSPGNVFDVKKRMGSKRAYALKAAASAFHKDVSMTPRLYVSAEVVGKSDPPHGQIYTVGPTYYFKHFSPMIGRMTGIKVNKDEAADAQGDDNTSSAEKDGKHANKKAQKYDFQANEIQLAGPVPEKLYHRFVEFRPIIGLLFQSTGLRGHILNKALHHQHDRIYNFDKSTEWGTFKPCSEEASLQFLKLVHFDEGAHHEVDGRSSKEIPPAKPQYYQLIIDNDSGTYRPDKSVLPDLRQFLERNFPGLKIVTPACDDPDHQKLKEHQRNLRKKTGRNIRMVLNRSPSASSFSSSDISHLDDMEEAGDEGRKSKKERAWEILEEPRRIKEALGPRPSNTPVAGPSTSHTDRLHTNGDGIAA</sequence>
<proteinExistence type="predicted"/>
<dbReference type="EMBL" id="JAPUUL010000523">
    <property type="protein sequence ID" value="KAJ8130334.1"/>
    <property type="molecule type" value="Genomic_DNA"/>
</dbReference>
<evidence type="ECO:0000313" key="2">
    <source>
        <dbReference type="Proteomes" id="UP001153332"/>
    </source>
</evidence>
<evidence type="ECO:0000313" key="1">
    <source>
        <dbReference type="EMBL" id="KAJ8130334.1"/>
    </source>
</evidence>